<dbReference type="AlphaFoldDB" id="A0A108CEA6"/>
<evidence type="ECO:0000313" key="1">
    <source>
        <dbReference type="EMBL" id="KWK72951.1"/>
    </source>
</evidence>
<comment type="caution">
    <text evidence="1">The sequence shown here is derived from an EMBL/GenBank/DDBJ whole genome shotgun (WGS) entry which is preliminary data.</text>
</comment>
<organism evidence="1 2">
    <name type="scientific">Burkholderia ubonensis</name>
    <dbReference type="NCBI Taxonomy" id="101571"/>
    <lineage>
        <taxon>Bacteria</taxon>
        <taxon>Pseudomonadati</taxon>
        <taxon>Pseudomonadota</taxon>
        <taxon>Betaproteobacteria</taxon>
        <taxon>Burkholderiales</taxon>
        <taxon>Burkholderiaceae</taxon>
        <taxon>Burkholderia</taxon>
        <taxon>Burkholderia cepacia complex</taxon>
    </lineage>
</organism>
<proteinExistence type="predicted"/>
<dbReference type="InterPro" id="IPR053153">
    <property type="entry name" value="APC_K+_Transporter"/>
</dbReference>
<dbReference type="PANTHER" id="PTHR47704">
    <property type="entry name" value="POTASSIUM TRANSPORTER KIMA"/>
    <property type="match status" value="1"/>
</dbReference>
<protein>
    <submittedName>
        <fullName evidence="1">Uncharacterized protein</fullName>
    </submittedName>
</protein>
<gene>
    <name evidence="1" type="ORF">WM16_18005</name>
</gene>
<accession>A0A108CEA6</accession>
<sequence>MIELFPTGGGGYRVSTALLGPKPGLVSGAALLVDYVLAVATSLASKLIFKRVNFLTAWLHNQTPVELQARLHVEGKQMVLLPMNVG</sequence>
<dbReference type="Proteomes" id="UP000065504">
    <property type="component" value="Unassembled WGS sequence"/>
</dbReference>
<name>A0A108CEA6_9BURK</name>
<reference evidence="1 2" key="1">
    <citation type="submission" date="2015-11" db="EMBL/GenBank/DDBJ databases">
        <title>Expanding the genomic diversity of Burkholderia species for the development of highly accurate diagnostics.</title>
        <authorList>
            <person name="Sahl J."/>
            <person name="Keim P."/>
            <person name="Wagner D."/>
        </authorList>
    </citation>
    <scope>NUCLEOTIDE SEQUENCE [LARGE SCALE GENOMIC DNA]</scope>
    <source>
        <strain evidence="1 2">MSMB782WGS</strain>
    </source>
</reference>
<dbReference type="PANTHER" id="PTHR47704:SF1">
    <property type="entry name" value="POTASSIUM TRANSPORTER KIMA"/>
    <property type="match status" value="1"/>
</dbReference>
<dbReference type="EMBL" id="LPLU01000095">
    <property type="protein sequence ID" value="KWK72951.1"/>
    <property type="molecule type" value="Genomic_DNA"/>
</dbReference>
<evidence type="ECO:0000313" key="2">
    <source>
        <dbReference type="Proteomes" id="UP000065504"/>
    </source>
</evidence>